<name>A0A2L2TUU6_9HYPO</name>
<feature type="compositionally biased region" description="Basic residues" evidence="1">
    <location>
        <begin position="376"/>
        <end position="385"/>
    </location>
</feature>
<evidence type="ECO:0000313" key="2">
    <source>
        <dbReference type="EMBL" id="CEI64055.1"/>
    </source>
</evidence>
<dbReference type="EMBL" id="LN649229">
    <property type="protein sequence ID" value="CEI64055.1"/>
    <property type="molecule type" value="Genomic_DNA"/>
</dbReference>
<proteinExistence type="predicted"/>
<organism evidence="2 3">
    <name type="scientific">Fusarium venenatum</name>
    <dbReference type="NCBI Taxonomy" id="56646"/>
    <lineage>
        <taxon>Eukaryota</taxon>
        <taxon>Fungi</taxon>
        <taxon>Dikarya</taxon>
        <taxon>Ascomycota</taxon>
        <taxon>Pezizomycotina</taxon>
        <taxon>Sordariomycetes</taxon>
        <taxon>Hypocreomycetidae</taxon>
        <taxon>Hypocreales</taxon>
        <taxon>Nectriaceae</taxon>
        <taxon>Fusarium</taxon>
    </lineage>
</organism>
<feature type="compositionally biased region" description="Acidic residues" evidence="1">
    <location>
        <begin position="414"/>
        <end position="433"/>
    </location>
</feature>
<feature type="region of interest" description="Disordered" evidence="1">
    <location>
        <begin position="292"/>
        <end position="314"/>
    </location>
</feature>
<feature type="region of interest" description="Disordered" evidence="1">
    <location>
        <begin position="414"/>
        <end position="445"/>
    </location>
</feature>
<dbReference type="RefSeq" id="XP_025587775.1">
    <property type="nucleotide sequence ID" value="XM_025734120.1"/>
</dbReference>
<feature type="region of interest" description="Disordered" evidence="1">
    <location>
        <begin position="369"/>
        <end position="390"/>
    </location>
</feature>
<dbReference type="OrthoDB" id="3439512at2759"/>
<evidence type="ECO:0000313" key="3">
    <source>
        <dbReference type="Proteomes" id="UP000245910"/>
    </source>
</evidence>
<dbReference type="AlphaFoldDB" id="A0A2L2TUU6"/>
<dbReference type="GeneID" id="37252211"/>
<protein>
    <submittedName>
        <fullName evidence="2">Uncharacterized protein</fullName>
    </submittedName>
</protein>
<dbReference type="KEGG" id="fvn:FVRRES_00567"/>
<dbReference type="STRING" id="56646.A0A2L2TUU6"/>
<accession>A0A2L2TUU6</accession>
<sequence>MDGFSEFYVSCNPPLLPVGVSSVIADVTNDLGETILEVLYEPENSWFKFISAVQDQPAITCWMHKRLYQLLETEVGLINEGGDQDEDQDDANCLDPKVRPDIQVLTERPHVIPYPSLRYISADIIEQYDPFKYPDHIKHLPHKRTWQGPEGLERVTVSRILSKFQLLLPASLGPDGIKTLGELTNCRISHNLQGSLCYIGTDQGLSALDAATRKLNTFASLMNPPSATTSHLIYTEKQEPVRVCYVWTTHVGLSKMTYVDPECSNLDDEYKRIAGAVTLRIGVANNKGLPIPDSTTYPTAEPKAPGRKQTDFHPFEGYTYGNKRSGTTAVKDQKRPLQCFQTEQPGISKKQLAAAEARCAPNIVKEAIDKNSSAHSSRRKPKALKNTRAVQKGKDELKSLLQYRESVAIWLGDIEPDEPPEAPTEVDDDEEDVVPFPTSSPNHPQLIDFQDSSQSQEGPGQNLMDMFDGPINYTTLVPDRVALSGADTTQSPPVTDSEVVFGKQSDELKHFFNTMNQKAAPESSWADIASRKNAAAKEHNDMDFGQNVRVKVVPGMDTPEITMDNDGYVKVSFDAEKKLHDLIEVFQAVPGRVSIQAKFGRVCIKGIPPAEVYLNPSPNGPFEFIGAKAKWLNDNNPHVEFYPILTTIATEANLIPHITGGRVPWVLTEKRVYYEFVCTEEDGTHPPKQLVVNVDADTFTHECLPLPRETSQAFIHCVQHAWDVKLSVVHRDMAQVTKEFEKFAASLVQSLDIKTNEIGEIVIHVEPKDATKWCINRARVHHEAKYRNGAKGSSYLTTNMVRVVERFLNATQKLYRGQLVPVALPGSGRVGQWFEATISSVTAEHELQENVGLELGEKTSWSPDSLERHGTFRAICEPAIRMVRHMDAVGNSNANGHGVQTDQPFFDAVEDSRKRAKNYSYW</sequence>
<keyword evidence="3" id="KW-1185">Reference proteome</keyword>
<evidence type="ECO:0000256" key="1">
    <source>
        <dbReference type="SAM" id="MobiDB-lite"/>
    </source>
</evidence>
<reference evidence="3" key="1">
    <citation type="submission" date="2014-10" db="EMBL/GenBank/DDBJ databases">
        <authorList>
            <person name="King R."/>
        </authorList>
    </citation>
    <scope>NUCLEOTIDE SEQUENCE [LARGE SCALE GENOMIC DNA]</scope>
    <source>
        <strain evidence="3">A3/5</strain>
    </source>
</reference>
<dbReference type="Proteomes" id="UP000245910">
    <property type="component" value="Chromosome I"/>
</dbReference>